<keyword evidence="6" id="KW-1185">Reference proteome</keyword>
<dbReference type="InterPro" id="IPR019775">
    <property type="entry name" value="WD40_repeat_CS"/>
</dbReference>
<dbReference type="InterPro" id="IPR020472">
    <property type="entry name" value="WD40_PAC1"/>
</dbReference>
<dbReference type="PROSITE" id="PS50082">
    <property type="entry name" value="WD_REPEATS_2"/>
    <property type="match status" value="5"/>
</dbReference>
<feature type="coiled-coil region" evidence="4">
    <location>
        <begin position="46"/>
        <end position="73"/>
    </location>
</feature>
<evidence type="ECO:0000313" key="6">
    <source>
        <dbReference type="Proteomes" id="UP000663879"/>
    </source>
</evidence>
<sequence>MDKVIISLPCGFDTTYGNLKKCLKIHRCIVCDEEDVNIDNLLSRPINLYKLKEKELESEIENFRNLNDKLVSMKHDPNFHVEKSFERILNQLELRRAEVKKCFEAQINKYYDTLRKNVEDKKQSILNEILKNNQFVKVKRESFVEDAVDLEEKIKIIETKLNEIDNENKMLKKQLANFIYGDSLNLFYSNEKFDMEKIFGKIQDMNSFGYEEKELLNGHSDSVLCLEWVDDDRFLSASMDQTIKLWNIKNGQCLMEFKENSNKSFISALCLLRNHHFASVSENKNIKIWDISSGMLIKKILAHKQPINDLKFLSNGHLVSCSADKTIKLWNYESGECIRTLSGHNNEVSTIEIGPNNTILSGSEDFSIRMWDINTSKSINTLMGHNNSVICLKFINSSLFASGSEDKTIKIWNLETSECLRTLKGHTSIVIILDILKSGHLISCDLARTIKFWDISSGECLKTINTVNYDINCFLLTENSKIIFATSDKSLKVYCN</sequence>
<dbReference type="PRINTS" id="PR00320">
    <property type="entry name" value="GPROTEINBRPT"/>
</dbReference>
<gene>
    <name evidence="5" type="ORF">OXX778_LOCUS5352</name>
</gene>
<dbReference type="InterPro" id="IPR036322">
    <property type="entry name" value="WD40_repeat_dom_sf"/>
</dbReference>
<evidence type="ECO:0000256" key="2">
    <source>
        <dbReference type="ARBA" id="ARBA00022737"/>
    </source>
</evidence>
<proteinExistence type="predicted"/>
<protein>
    <submittedName>
        <fullName evidence="5">Uncharacterized protein</fullName>
    </submittedName>
</protein>
<feature type="repeat" description="WD" evidence="3">
    <location>
        <begin position="300"/>
        <end position="340"/>
    </location>
</feature>
<dbReference type="Pfam" id="PF00400">
    <property type="entry name" value="WD40"/>
    <property type="match status" value="6"/>
</dbReference>
<feature type="repeat" description="WD" evidence="3">
    <location>
        <begin position="341"/>
        <end position="381"/>
    </location>
</feature>
<dbReference type="InterPro" id="IPR001680">
    <property type="entry name" value="WD40_rpt"/>
</dbReference>
<dbReference type="CDD" id="cd00200">
    <property type="entry name" value="WD40"/>
    <property type="match status" value="1"/>
</dbReference>
<reference evidence="5" key="1">
    <citation type="submission" date="2021-02" db="EMBL/GenBank/DDBJ databases">
        <authorList>
            <person name="Nowell W R."/>
        </authorList>
    </citation>
    <scope>NUCLEOTIDE SEQUENCE</scope>
    <source>
        <strain evidence="5">Ploen Becks lab</strain>
    </source>
</reference>
<feature type="repeat" description="WD" evidence="3">
    <location>
        <begin position="216"/>
        <end position="256"/>
    </location>
</feature>
<evidence type="ECO:0000256" key="4">
    <source>
        <dbReference type="SAM" id="Coils"/>
    </source>
</evidence>
<dbReference type="PROSITE" id="PS00678">
    <property type="entry name" value="WD_REPEATS_1"/>
    <property type="match status" value="1"/>
</dbReference>
<dbReference type="PANTHER" id="PTHR19848">
    <property type="entry name" value="WD40 REPEAT PROTEIN"/>
    <property type="match status" value="1"/>
</dbReference>
<dbReference type="OrthoDB" id="6252103at2759"/>
<evidence type="ECO:0000313" key="5">
    <source>
        <dbReference type="EMBL" id="CAF0778945.1"/>
    </source>
</evidence>
<dbReference type="PROSITE" id="PS50294">
    <property type="entry name" value="WD_REPEATS_REGION"/>
    <property type="match status" value="4"/>
</dbReference>
<evidence type="ECO:0000256" key="3">
    <source>
        <dbReference type="PROSITE-ProRule" id="PRU00221"/>
    </source>
</evidence>
<dbReference type="Gene3D" id="2.130.10.10">
    <property type="entry name" value="YVTN repeat-like/Quinoprotein amine dehydrogenase"/>
    <property type="match status" value="3"/>
</dbReference>
<dbReference type="Proteomes" id="UP000663879">
    <property type="component" value="Unassembled WGS sequence"/>
</dbReference>
<dbReference type="SMART" id="SM00320">
    <property type="entry name" value="WD40"/>
    <property type="match status" value="7"/>
</dbReference>
<evidence type="ECO:0000256" key="1">
    <source>
        <dbReference type="ARBA" id="ARBA00022574"/>
    </source>
</evidence>
<dbReference type="InterPro" id="IPR015943">
    <property type="entry name" value="WD40/YVTN_repeat-like_dom_sf"/>
</dbReference>
<organism evidence="5 6">
    <name type="scientific">Brachionus calyciflorus</name>
    <dbReference type="NCBI Taxonomy" id="104777"/>
    <lineage>
        <taxon>Eukaryota</taxon>
        <taxon>Metazoa</taxon>
        <taxon>Spiralia</taxon>
        <taxon>Gnathifera</taxon>
        <taxon>Rotifera</taxon>
        <taxon>Eurotatoria</taxon>
        <taxon>Monogononta</taxon>
        <taxon>Pseudotrocha</taxon>
        <taxon>Ploima</taxon>
        <taxon>Brachionidae</taxon>
        <taxon>Brachionus</taxon>
    </lineage>
</organism>
<keyword evidence="2" id="KW-0677">Repeat</keyword>
<accession>A0A813RB19</accession>
<dbReference type="SUPFAM" id="SSF50978">
    <property type="entry name" value="WD40 repeat-like"/>
    <property type="match status" value="1"/>
</dbReference>
<feature type="repeat" description="WD" evidence="3">
    <location>
        <begin position="423"/>
        <end position="463"/>
    </location>
</feature>
<feature type="coiled-coil region" evidence="4">
    <location>
        <begin position="147"/>
        <end position="174"/>
    </location>
</feature>
<comment type="caution">
    <text evidence="5">The sequence shown here is derived from an EMBL/GenBank/DDBJ whole genome shotgun (WGS) entry which is preliminary data.</text>
</comment>
<feature type="repeat" description="WD" evidence="3">
    <location>
        <begin position="382"/>
        <end position="422"/>
    </location>
</feature>
<keyword evidence="4" id="KW-0175">Coiled coil</keyword>
<name>A0A813RB19_9BILA</name>
<dbReference type="PANTHER" id="PTHR19848:SF8">
    <property type="entry name" value="F-BOX AND WD REPEAT DOMAIN CONTAINING 7"/>
    <property type="match status" value="1"/>
</dbReference>
<dbReference type="AlphaFoldDB" id="A0A813RB19"/>
<keyword evidence="1 3" id="KW-0853">WD repeat</keyword>
<dbReference type="EMBL" id="CAJNOC010000578">
    <property type="protein sequence ID" value="CAF0778945.1"/>
    <property type="molecule type" value="Genomic_DNA"/>
</dbReference>